<keyword evidence="3" id="KW-0680">Restriction system</keyword>
<dbReference type="SUPFAM" id="SSF53335">
    <property type="entry name" value="S-adenosyl-L-methionine-dependent methyltransferases"/>
    <property type="match status" value="1"/>
</dbReference>
<proteinExistence type="predicted"/>
<dbReference type="GO" id="GO:0032259">
    <property type="term" value="P:methylation"/>
    <property type="evidence" value="ECO:0007669"/>
    <property type="project" value="UniProtKB-KW"/>
</dbReference>
<evidence type="ECO:0000313" key="4">
    <source>
        <dbReference type="EMBL" id="CCI04430.1"/>
    </source>
</evidence>
<comment type="caution">
    <text evidence="4">The sequence shown here is derived from an EMBL/GenBank/DDBJ whole genome shotgun (WGS) entry which is preliminary data.</text>
</comment>
<dbReference type="GO" id="GO:0008168">
    <property type="term" value="F:methyltransferase activity"/>
    <property type="evidence" value="ECO:0007669"/>
    <property type="project" value="UniProtKB-KW"/>
</dbReference>
<evidence type="ECO:0000256" key="1">
    <source>
        <dbReference type="ARBA" id="ARBA00022603"/>
    </source>
</evidence>
<protein>
    <submittedName>
        <fullName evidence="4">Uncharacterized protein</fullName>
    </submittedName>
</protein>
<accession>I4G919</accession>
<dbReference type="Gene3D" id="3.90.120.10">
    <property type="entry name" value="DNA Methylase, subunit A, domain 2"/>
    <property type="match status" value="1"/>
</dbReference>
<keyword evidence="2" id="KW-0808">Transferase</keyword>
<dbReference type="Proteomes" id="UP000003480">
    <property type="component" value="Unassembled WGS sequence"/>
</dbReference>
<name>I4G919_MICAE</name>
<sequence length="61" mass="6984">MIPVYSKERRHLSLLEIKRLMGFPDDYYFPVSRTAAIKQLSNAVCPPVIKHIGINITKSLN</sequence>
<organism evidence="4 5">
    <name type="scientific">Microcystis aeruginosa PCC 9443</name>
    <dbReference type="NCBI Taxonomy" id="1160281"/>
    <lineage>
        <taxon>Bacteria</taxon>
        <taxon>Bacillati</taxon>
        <taxon>Cyanobacteriota</taxon>
        <taxon>Cyanophyceae</taxon>
        <taxon>Oscillatoriophycideae</taxon>
        <taxon>Chroococcales</taxon>
        <taxon>Microcystaceae</taxon>
        <taxon>Microcystis</taxon>
    </lineage>
</organism>
<dbReference type="EMBL" id="CAIJ01000512">
    <property type="protein sequence ID" value="CCI04430.1"/>
    <property type="molecule type" value="Genomic_DNA"/>
</dbReference>
<dbReference type="GO" id="GO:0009307">
    <property type="term" value="P:DNA restriction-modification system"/>
    <property type="evidence" value="ECO:0007669"/>
    <property type="project" value="UniProtKB-KW"/>
</dbReference>
<dbReference type="InterPro" id="IPR001525">
    <property type="entry name" value="C5_MeTfrase"/>
</dbReference>
<evidence type="ECO:0000313" key="5">
    <source>
        <dbReference type="Proteomes" id="UP000003480"/>
    </source>
</evidence>
<dbReference type="InterPro" id="IPR029063">
    <property type="entry name" value="SAM-dependent_MTases_sf"/>
</dbReference>
<gene>
    <name evidence="4" type="ORF">MICAC_560003</name>
</gene>
<reference evidence="4 5" key="1">
    <citation type="submission" date="2012-04" db="EMBL/GenBank/DDBJ databases">
        <authorList>
            <person name="Genoscope - CEA"/>
        </authorList>
    </citation>
    <scope>NUCLEOTIDE SEQUENCE [LARGE SCALE GENOMIC DNA]</scope>
    <source>
        <strain evidence="4 5">9443</strain>
    </source>
</reference>
<dbReference type="Pfam" id="PF00145">
    <property type="entry name" value="DNA_methylase"/>
    <property type="match status" value="1"/>
</dbReference>
<evidence type="ECO:0000256" key="2">
    <source>
        <dbReference type="ARBA" id="ARBA00022679"/>
    </source>
</evidence>
<dbReference type="HOGENOM" id="CLU_2917434_0_0_3"/>
<evidence type="ECO:0000256" key="3">
    <source>
        <dbReference type="ARBA" id="ARBA00022747"/>
    </source>
</evidence>
<dbReference type="AlphaFoldDB" id="I4G919"/>
<dbReference type="REBASE" id="80455">
    <property type="entry name" value="M.Mae9443ORF560003P"/>
</dbReference>
<keyword evidence="1" id="KW-0489">Methyltransferase</keyword>